<organism evidence="2 3">
    <name type="scientific">Streptomyces machairae</name>
    <dbReference type="NCBI Taxonomy" id="3134109"/>
    <lineage>
        <taxon>Bacteria</taxon>
        <taxon>Bacillati</taxon>
        <taxon>Actinomycetota</taxon>
        <taxon>Actinomycetes</taxon>
        <taxon>Kitasatosporales</taxon>
        <taxon>Streptomycetaceae</taxon>
        <taxon>Streptomyces</taxon>
    </lineage>
</organism>
<reference evidence="2 3" key="1">
    <citation type="submission" date="2024-03" db="EMBL/GenBank/DDBJ databases">
        <title>Novel Streptomyces species of biotechnological and ecological value are a feature of Machair soil.</title>
        <authorList>
            <person name="Prole J.R."/>
            <person name="Goodfellow M."/>
            <person name="Allenby N."/>
            <person name="Ward A.C."/>
        </authorList>
    </citation>
    <scope>NUCLEOTIDE SEQUENCE [LARGE SCALE GENOMIC DNA]</scope>
    <source>
        <strain evidence="2 3">MS1.AVA.1</strain>
    </source>
</reference>
<feature type="region of interest" description="Disordered" evidence="1">
    <location>
        <begin position="89"/>
        <end position="123"/>
    </location>
</feature>
<sequence length="123" mass="11574">MAVTVMVRTSAGSRLLAAAAAPGSVSASAPDRLPDSAPLSALVPASDSGSASGSVVLACTAVSSDSPALEPASAPVFASAGSGSGSVAEAATAVADVSSPSEPDSDRAEPGVCWTGRVTGSSL</sequence>
<evidence type="ECO:0008006" key="4">
    <source>
        <dbReference type="Google" id="ProtNLM"/>
    </source>
</evidence>
<feature type="compositionally biased region" description="Low complexity" evidence="1">
    <location>
        <begin position="89"/>
        <end position="99"/>
    </location>
</feature>
<dbReference type="EMBL" id="JBBKAK010000001">
    <property type="protein sequence ID" value="MEJ8672275.1"/>
    <property type="molecule type" value="Genomic_DNA"/>
</dbReference>
<name>A0ABU8UTQ9_9ACTN</name>
<accession>A0ABU8UTQ9</accession>
<proteinExistence type="predicted"/>
<keyword evidence="3" id="KW-1185">Reference proteome</keyword>
<evidence type="ECO:0000313" key="2">
    <source>
        <dbReference type="EMBL" id="MEJ8672275.1"/>
    </source>
</evidence>
<protein>
    <recommendedName>
        <fullName evidence="4">Secreted protein</fullName>
    </recommendedName>
</protein>
<evidence type="ECO:0000256" key="1">
    <source>
        <dbReference type="SAM" id="MobiDB-lite"/>
    </source>
</evidence>
<evidence type="ECO:0000313" key="3">
    <source>
        <dbReference type="Proteomes" id="UP001376459"/>
    </source>
</evidence>
<dbReference type="Proteomes" id="UP001376459">
    <property type="component" value="Unassembled WGS sequence"/>
</dbReference>
<gene>
    <name evidence="2" type="ORF">WKI71_39860</name>
</gene>
<comment type="caution">
    <text evidence="2">The sequence shown here is derived from an EMBL/GenBank/DDBJ whole genome shotgun (WGS) entry which is preliminary data.</text>
</comment>